<organism evidence="1 2">
    <name type="scientific">Thalassolituus oleivorans MIL-1</name>
    <dbReference type="NCBI Taxonomy" id="1298593"/>
    <lineage>
        <taxon>Bacteria</taxon>
        <taxon>Pseudomonadati</taxon>
        <taxon>Pseudomonadota</taxon>
        <taxon>Gammaproteobacteria</taxon>
        <taxon>Oceanospirillales</taxon>
        <taxon>Oceanospirillaceae</taxon>
        <taxon>Thalassolituus</taxon>
    </lineage>
</organism>
<evidence type="ECO:0000313" key="1">
    <source>
        <dbReference type="EMBL" id="CCU70922.1"/>
    </source>
</evidence>
<name>M5DP55_9GAMM</name>
<dbReference type="Pfam" id="PF06074">
    <property type="entry name" value="Portal_Mu"/>
    <property type="match status" value="1"/>
</dbReference>
<dbReference type="KEGG" id="tol:TOL_0483"/>
<protein>
    <recommendedName>
        <fullName evidence="3">DUF935 domain-containing protein</fullName>
    </recommendedName>
</protein>
<keyword evidence="2" id="KW-1185">Reference proteome</keyword>
<dbReference type="AlphaFoldDB" id="M5DP55"/>
<dbReference type="InterPro" id="IPR009279">
    <property type="entry name" value="Portal_Mu"/>
</dbReference>
<gene>
    <name evidence="1" type="ORF">TOL_0483</name>
</gene>
<dbReference type="EMBL" id="HF680312">
    <property type="protein sequence ID" value="CCU70922.1"/>
    <property type="molecule type" value="Genomic_DNA"/>
</dbReference>
<accession>M5DP55</accession>
<dbReference type="PATRIC" id="fig|1298593.3.peg.462"/>
<dbReference type="Proteomes" id="UP000011866">
    <property type="component" value="Chromosome"/>
</dbReference>
<dbReference type="HOGENOM" id="CLU_036594_0_1_6"/>
<dbReference type="eggNOG" id="COG4383">
    <property type="taxonomic scope" value="Bacteria"/>
</dbReference>
<sequence>MADSTILDHNGQPFKKSDLSKEVAHASLTGVRSVWNWGSEAEYITPERLGAILRAANEGDAIAYLTLAEEMEERDPHYGSVLGTRKRAVSGLPVSVESFSDAAADVKLADAVRDLIRRPEFGDMTDDCLDAIAKGYSVVEMNWDTKRTPWTPRDRNELVDGEWHEVEGYVWRDPRFFMYDRVQGRQLRLIDEEDTYNGKALPPHRFIIHRPRLKSGLPIRGGLARLAAVAYMCKAYTITDWMSFAEVFGMPLRVGKYGTGATTEDINTLINAVANIGTDAAAVIPESMRIEFEAAGNSTGGADLFKNLAEYLDKQISKAVLGQTASADGTPGALGNSDSQDEVRQDILESDARQLSNTLNKYLVRSFIDLNFGPQENYPRIMITAEDQEDTSALVDNVVKLLPFGFTVETSVMRDRLGVPDPAAGAEVLAVATAPTAPEQPQPNQTALNQQQSCGCHACTQALHTAHNRELPSVLDDLEDEGLEGWQQQMNPLLNPIKELLDSVSTPEEFADGLEDLLEDMADTKLVKNLARLMFLARGLGEGETDGEQS</sequence>
<evidence type="ECO:0000313" key="2">
    <source>
        <dbReference type="Proteomes" id="UP000011866"/>
    </source>
</evidence>
<proteinExistence type="predicted"/>
<reference evidence="1 2" key="1">
    <citation type="journal article" date="2013" name="Genome Announc.">
        <title>Genome Sequence of Thalassolituus oleivorans MIL-1 (DSM 14913T).</title>
        <authorList>
            <person name="Golyshin P.N."/>
            <person name="Werner J."/>
            <person name="Chernikova T.N."/>
            <person name="Tran H."/>
            <person name="Ferrer M."/>
            <person name="Yakimov M.M."/>
            <person name="Teeling H."/>
            <person name="Golyshina O.V."/>
        </authorList>
    </citation>
    <scope>NUCLEOTIDE SEQUENCE [LARGE SCALE GENOMIC DNA]</scope>
    <source>
        <strain evidence="1 2">MIL-1</strain>
    </source>
</reference>
<evidence type="ECO:0008006" key="3">
    <source>
        <dbReference type="Google" id="ProtNLM"/>
    </source>
</evidence>
<dbReference type="GeneID" id="79175470"/>
<dbReference type="RefSeq" id="WP_015485662.1">
    <property type="nucleotide sequence ID" value="NC_020888.1"/>
</dbReference>